<feature type="signal peptide" evidence="2">
    <location>
        <begin position="1"/>
        <end position="19"/>
    </location>
</feature>
<evidence type="ECO:0000256" key="1">
    <source>
        <dbReference type="SAM" id="MobiDB-lite"/>
    </source>
</evidence>
<name>A0A2D3UUB7_9PEZI</name>
<feature type="compositionally biased region" description="Low complexity" evidence="1">
    <location>
        <begin position="356"/>
        <end position="367"/>
    </location>
</feature>
<dbReference type="STRING" id="112498.A0A2D3UUB7"/>
<keyword evidence="4" id="KW-1185">Reference proteome</keyword>
<feature type="region of interest" description="Disordered" evidence="1">
    <location>
        <begin position="207"/>
        <end position="226"/>
    </location>
</feature>
<evidence type="ECO:0000256" key="2">
    <source>
        <dbReference type="SAM" id="SignalP"/>
    </source>
</evidence>
<feature type="compositionally biased region" description="Low complexity" evidence="1">
    <location>
        <begin position="161"/>
        <end position="176"/>
    </location>
</feature>
<organism evidence="3 4">
    <name type="scientific">Ramularia collo-cygni</name>
    <dbReference type="NCBI Taxonomy" id="112498"/>
    <lineage>
        <taxon>Eukaryota</taxon>
        <taxon>Fungi</taxon>
        <taxon>Dikarya</taxon>
        <taxon>Ascomycota</taxon>
        <taxon>Pezizomycotina</taxon>
        <taxon>Dothideomycetes</taxon>
        <taxon>Dothideomycetidae</taxon>
        <taxon>Mycosphaerellales</taxon>
        <taxon>Mycosphaerellaceae</taxon>
        <taxon>Ramularia</taxon>
    </lineage>
</organism>
<gene>
    <name evidence="3" type="ORF">RCC_12169</name>
</gene>
<evidence type="ECO:0008006" key="5">
    <source>
        <dbReference type="Google" id="ProtNLM"/>
    </source>
</evidence>
<dbReference type="RefSeq" id="XP_023621363.1">
    <property type="nucleotide sequence ID" value="XM_023765595.1"/>
</dbReference>
<keyword evidence="2" id="KW-0732">Signal</keyword>
<accession>A0A2D3UUB7</accession>
<feature type="region of interest" description="Disordered" evidence="1">
    <location>
        <begin position="27"/>
        <end position="48"/>
    </location>
</feature>
<reference evidence="3 4" key="1">
    <citation type="submission" date="2016-03" db="EMBL/GenBank/DDBJ databases">
        <authorList>
            <person name="Ploux O."/>
        </authorList>
    </citation>
    <scope>NUCLEOTIDE SEQUENCE [LARGE SCALE GENOMIC DNA]</scope>
    <source>
        <strain evidence="3 4">URUG2</strain>
    </source>
</reference>
<protein>
    <recommendedName>
        <fullName evidence="5">REJ domain-containing protein</fullName>
    </recommendedName>
</protein>
<proteinExistence type="predicted"/>
<feature type="region of interest" description="Disordered" evidence="1">
    <location>
        <begin position="125"/>
        <end position="176"/>
    </location>
</feature>
<dbReference type="EMBL" id="FJUY01000001">
    <property type="protein sequence ID" value="CZT14466.1"/>
    <property type="molecule type" value="Genomic_DNA"/>
</dbReference>
<feature type="region of interest" description="Disordered" evidence="1">
    <location>
        <begin position="344"/>
        <end position="367"/>
    </location>
</feature>
<feature type="chain" id="PRO_5013561802" description="REJ domain-containing protein" evidence="2">
    <location>
        <begin position="20"/>
        <end position="617"/>
    </location>
</feature>
<evidence type="ECO:0000313" key="3">
    <source>
        <dbReference type="EMBL" id="CZT14466.1"/>
    </source>
</evidence>
<evidence type="ECO:0000313" key="4">
    <source>
        <dbReference type="Proteomes" id="UP000225277"/>
    </source>
</evidence>
<dbReference type="GeneID" id="35606724"/>
<dbReference type="AlphaFoldDB" id="A0A2D3UUB7"/>
<sequence>MFLALDLLLLAACASLVHASPIAARDANVEGTSPDPYASPSTIPTPDSYASSSASLPFSYAPLSTSIDAVTTPPTIPVYQPAGSDFTQPLTTLATTKETAAISPSAYGMGSGISTAHLTASTSVPAVQTSSTSVEKDAVSTDSKPPVYQASSSTPGFSYDPITTTTTPLSEPPLTYVPISSPSSSFVSPSSASSRSAVPTVPAYGVSSAAASDTSPPTNLPSHAPMSSMVSTVPPYGSSGMASSSSAISEAATTSQFTTATTEAFTFAPTTSAASSAPTYGSSSTVALSSNAASETMNSPSASATMPLPSYTISSLALSSAEPSFTLSSLQYSSSKPSTHIPSGYIGSTEVSPVQSSRPFPYSNSSSTVTIPQYVGSTTSKLPQVSTAASATFNYEPVETSAPIPGPSSAPSYTQTSPIAPVYSSEGLPSAAPNEVHSTTFLTMYTTVYGGQGDSPSSVPSYGFASSALASSAAFETDAISQHPPSVQTPATNPATLASTSRSIPSAPAVYGQLPSSSSFEAPAPSTLHQTMTTTTSTTTTPSIALPSVVIPSSPIAYSTATTSTSSEKAGITIVPVSPSGYFAPNGYSADAKEAVTVTVTEKGAKETVTVTAPCNY</sequence>
<dbReference type="Proteomes" id="UP000225277">
    <property type="component" value="Unassembled WGS sequence"/>
</dbReference>